<evidence type="ECO:0000313" key="3">
    <source>
        <dbReference type="Proteomes" id="UP001318301"/>
    </source>
</evidence>
<keyword evidence="3" id="KW-1185">Reference proteome</keyword>
<reference evidence="2 3" key="1">
    <citation type="submission" date="2019-02" db="EMBL/GenBank/DDBJ databases">
        <title>Genome of a new Bacteroidetes strain.</title>
        <authorList>
            <person name="Pitt A."/>
        </authorList>
    </citation>
    <scope>NUCLEOTIDE SEQUENCE [LARGE SCALE GENOMIC DNA]</scope>
    <source>
        <strain evidence="2 3">50C-KIRBA</strain>
    </source>
</reference>
<proteinExistence type="predicted"/>
<dbReference type="Gene3D" id="3.40.50.1820">
    <property type="entry name" value="alpha/beta hydrolase"/>
    <property type="match status" value="1"/>
</dbReference>
<gene>
    <name evidence="2" type="ORF">EWU23_10720</name>
</gene>
<comment type="caution">
    <text evidence="2">The sequence shown here is derived from an EMBL/GenBank/DDBJ whole genome shotgun (WGS) entry which is preliminary data.</text>
</comment>
<evidence type="ECO:0000313" key="2">
    <source>
        <dbReference type="EMBL" id="NGZ44948.1"/>
    </source>
</evidence>
<dbReference type="EMBL" id="SEWW01000007">
    <property type="protein sequence ID" value="NGZ44948.1"/>
    <property type="molecule type" value="Genomic_DNA"/>
</dbReference>
<dbReference type="InterPro" id="IPR046879">
    <property type="entry name" value="KANL3/Tex30_Abhydrolase"/>
</dbReference>
<dbReference type="RefSeq" id="WP_166232042.1">
    <property type="nucleotide sequence ID" value="NZ_CBCSIJ010000016.1"/>
</dbReference>
<sequence length="228" mass="26301">MSTKGKKKYLLVLGREALDRDSNLYQEVLGNLQLSGFEIVFDPMDRIRFAFMRKVGPGKFLGKHLLLPLLRAVYVVLVQRQLVDFLLFIMKRISSLEFRTRVVSTYIQRLSDQTSHLVVLARSAGSIVISSIANQVAVDYIICLGYPFKHPEEGEAAFRTAHLARLDKPMMIFQGERDPYGGKDMVNQYNFSPQIQLSFVDVDHDFNLNEQDLLRVKTEIERVLMKWE</sequence>
<dbReference type="InterPro" id="IPR029058">
    <property type="entry name" value="AB_hydrolase_fold"/>
</dbReference>
<organism evidence="2 3">
    <name type="scientific">Aquirufa beregesia</name>
    <dbReference type="NCBI Taxonomy" id="2516556"/>
    <lineage>
        <taxon>Bacteria</taxon>
        <taxon>Pseudomonadati</taxon>
        <taxon>Bacteroidota</taxon>
        <taxon>Cytophagia</taxon>
        <taxon>Cytophagales</taxon>
        <taxon>Flectobacillaceae</taxon>
        <taxon>Aquirufa</taxon>
    </lineage>
</organism>
<feature type="domain" description="KANL3/Tex30 alpha/beta hydrolase-like" evidence="1">
    <location>
        <begin position="103"/>
        <end position="223"/>
    </location>
</feature>
<dbReference type="Pfam" id="PF20408">
    <property type="entry name" value="Abhydrolase_11"/>
    <property type="match status" value="1"/>
</dbReference>
<accession>A0ABX0EXX4</accession>
<dbReference type="SUPFAM" id="SSF53474">
    <property type="entry name" value="alpha/beta-Hydrolases"/>
    <property type="match status" value="1"/>
</dbReference>
<name>A0ABX0EXX4_9BACT</name>
<dbReference type="Proteomes" id="UP001318301">
    <property type="component" value="Unassembled WGS sequence"/>
</dbReference>
<protein>
    <recommendedName>
        <fullName evidence="1">KANL3/Tex30 alpha/beta hydrolase-like domain-containing protein</fullName>
    </recommendedName>
</protein>
<evidence type="ECO:0000259" key="1">
    <source>
        <dbReference type="Pfam" id="PF20408"/>
    </source>
</evidence>